<proteinExistence type="inferred from homology"/>
<reference evidence="6 7" key="1">
    <citation type="submission" date="2017-08" db="EMBL/GenBank/DDBJ databases">
        <title>Substantial Increase in Enzyme Production by Combined Drug-Resistance Mutations in Paenibacillus agaridevorans.</title>
        <authorList>
            <person name="Tanaka Y."/>
            <person name="Funane K."/>
            <person name="Hosaka T."/>
            <person name="Shiwa Y."/>
            <person name="Fujita N."/>
            <person name="Miyazaki T."/>
            <person name="Yoshikawa H."/>
            <person name="Murakami K."/>
            <person name="Kasahara K."/>
            <person name="Inaoka T."/>
            <person name="Hiraga Y."/>
            <person name="Ochi K."/>
        </authorList>
    </citation>
    <scope>NUCLEOTIDE SEQUENCE [LARGE SCALE GENOMIC DNA]</scope>
    <source>
        <strain evidence="6 7">T-3040</strain>
    </source>
</reference>
<dbReference type="RefSeq" id="WP_108992463.1">
    <property type="nucleotide sequence ID" value="NZ_BDQX01000093.1"/>
</dbReference>
<dbReference type="GO" id="GO:0046872">
    <property type="term" value="F:metal ion binding"/>
    <property type="evidence" value="ECO:0007669"/>
    <property type="project" value="UniProtKB-KW"/>
</dbReference>
<dbReference type="PANTHER" id="PTHR30632:SF0">
    <property type="entry name" value="SULFATE-BINDING PROTEIN"/>
    <property type="match status" value="1"/>
</dbReference>
<keyword evidence="2 5" id="KW-0500">Molybdenum</keyword>
<evidence type="ECO:0000313" key="6">
    <source>
        <dbReference type="EMBL" id="GBG07382.1"/>
    </source>
</evidence>
<dbReference type="PANTHER" id="PTHR30632">
    <property type="entry name" value="MOLYBDATE-BINDING PERIPLASMIC PROTEIN"/>
    <property type="match status" value="1"/>
</dbReference>
<feature type="binding site" evidence="5">
    <location>
        <position position="143"/>
    </location>
    <ligand>
        <name>molybdate</name>
        <dbReference type="ChEBI" id="CHEBI:36264"/>
    </ligand>
</feature>
<evidence type="ECO:0000256" key="1">
    <source>
        <dbReference type="ARBA" id="ARBA00009175"/>
    </source>
</evidence>
<dbReference type="GO" id="GO:1901359">
    <property type="term" value="F:tungstate binding"/>
    <property type="evidence" value="ECO:0007669"/>
    <property type="project" value="UniProtKB-ARBA"/>
</dbReference>
<gene>
    <name evidence="6" type="ORF">PAT3040_01932</name>
</gene>
<feature type="binding site" evidence="5">
    <location>
        <position position="188"/>
    </location>
    <ligand>
        <name>molybdate</name>
        <dbReference type="ChEBI" id="CHEBI:36264"/>
    </ligand>
</feature>
<dbReference type="Proteomes" id="UP000245202">
    <property type="component" value="Unassembled WGS sequence"/>
</dbReference>
<dbReference type="FunFam" id="3.40.190.10:FF:000035">
    <property type="entry name" value="Molybdate ABC transporter substrate-binding protein"/>
    <property type="match status" value="1"/>
</dbReference>
<keyword evidence="3 5" id="KW-0479">Metal-binding</keyword>
<dbReference type="InterPro" id="IPR005950">
    <property type="entry name" value="ModA"/>
</dbReference>
<feature type="binding site" evidence="5">
    <location>
        <position position="170"/>
    </location>
    <ligand>
        <name>molybdate</name>
        <dbReference type="ChEBI" id="CHEBI:36264"/>
    </ligand>
</feature>
<dbReference type="GO" id="GO:0015689">
    <property type="term" value="P:molybdate ion transport"/>
    <property type="evidence" value="ECO:0007669"/>
    <property type="project" value="InterPro"/>
</dbReference>
<comment type="caution">
    <text evidence="6">The sequence shown here is derived from an EMBL/GenBank/DDBJ whole genome shotgun (WGS) entry which is preliminary data.</text>
</comment>
<dbReference type="Gene3D" id="3.40.190.10">
    <property type="entry name" value="Periplasmic binding protein-like II"/>
    <property type="match status" value="2"/>
</dbReference>
<dbReference type="InterPro" id="IPR050682">
    <property type="entry name" value="ModA/WtpA"/>
</dbReference>
<keyword evidence="7" id="KW-1185">Reference proteome</keyword>
<sequence length="254" mass="26937">MLIMAGCATGSNKKQQNAAETPVELTVSAAASLTDALEQLKSLYESKAEGDVRILYNFGASGALQTQIEEGAPVDLFLSAATKNMKALVDGGYIEEGQQSNLLGNDLVVVVPTDSKLDLAAVQDLQGADVKRIAIGIPESVPAGSYAKEALEHAAMWDPLQGVIVQAKDVRQVLSYVETGNADVGFVYRTDAMSSTASKVAFAVSPDSYTPIRYPVGIVKATEHPEEAAAFLEFLQSKEALDVFVQYGFSVPNS</sequence>
<feature type="binding site" evidence="5">
    <location>
        <position position="32"/>
    </location>
    <ligand>
        <name>molybdate</name>
        <dbReference type="ChEBI" id="CHEBI:36264"/>
    </ligand>
</feature>
<dbReference type="InterPro" id="IPR041879">
    <property type="entry name" value="YvgL-like_PBP2"/>
</dbReference>
<dbReference type="EMBL" id="BDQX01000093">
    <property type="protein sequence ID" value="GBG07382.1"/>
    <property type="molecule type" value="Genomic_DNA"/>
</dbReference>
<evidence type="ECO:0000256" key="3">
    <source>
        <dbReference type="ARBA" id="ARBA00022723"/>
    </source>
</evidence>
<evidence type="ECO:0000256" key="4">
    <source>
        <dbReference type="ARBA" id="ARBA00022729"/>
    </source>
</evidence>
<dbReference type="GO" id="GO:0030973">
    <property type="term" value="F:molybdate ion binding"/>
    <property type="evidence" value="ECO:0007669"/>
    <property type="project" value="UniProtKB-ARBA"/>
</dbReference>
<organism evidence="6 7">
    <name type="scientific">Paenibacillus agaridevorans</name>
    <dbReference type="NCBI Taxonomy" id="171404"/>
    <lineage>
        <taxon>Bacteria</taxon>
        <taxon>Bacillati</taxon>
        <taxon>Bacillota</taxon>
        <taxon>Bacilli</taxon>
        <taxon>Bacillales</taxon>
        <taxon>Paenibacillaceae</taxon>
        <taxon>Paenibacillus</taxon>
    </lineage>
</organism>
<dbReference type="PIRSF" id="PIRSF004846">
    <property type="entry name" value="ModA"/>
    <property type="match status" value="1"/>
</dbReference>
<dbReference type="AlphaFoldDB" id="A0A2R5EL73"/>
<dbReference type="NCBIfam" id="TIGR01256">
    <property type="entry name" value="modA"/>
    <property type="match status" value="1"/>
</dbReference>
<keyword evidence="4" id="KW-0732">Signal</keyword>
<protein>
    <submittedName>
        <fullName evidence="6">Molybdate ABC transporter substrate-binding protein</fullName>
    </submittedName>
</protein>
<name>A0A2R5EL73_9BACL</name>
<comment type="similarity">
    <text evidence="1">Belongs to the bacterial solute-binding protein ModA family.</text>
</comment>
<dbReference type="CDD" id="cd13537">
    <property type="entry name" value="PBP2_YvgL_like"/>
    <property type="match status" value="1"/>
</dbReference>
<evidence type="ECO:0000313" key="7">
    <source>
        <dbReference type="Proteomes" id="UP000245202"/>
    </source>
</evidence>
<evidence type="ECO:0000256" key="5">
    <source>
        <dbReference type="PIRSR" id="PIRSR004846-1"/>
    </source>
</evidence>
<feature type="binding site" evidence="5">
    <location>
        <position position="61"/>
    </location>
    <ligand>
        <name>molybdate</name>
        <dbReference type="ChEBI" id="CHEBI:36264"/>
    </ligand>
</feature>
<dbReference type="Pfam" id="PF13531">
    <property type="entry name" value="SBP_bac_11"/>
    <property type="match status" value="1"/>
</dbReference>
<evidence type="ECO:0000256" key="2">
    <source>
        <dbReference type="ARBA" id="ARBA00022505"/>
    </source>
</evidence>
<accession>A0A2R5EL73</accession>
<dbReference type="SUPFAM" id="SSF53850">
    <property type="entry name" value="Periplasmic binding protein-like II"/>
    <property type="match status" value="1"/>
</dbReference>